<dbReference type="Pfam" id="PF13365">
    <property type="entry name" value="Trypsin_2"/>
    <property type="match status" value="1"/>
</dbReference>
<keyword evidence="2" id="KW-0645">Protease</keyword>
<dbReference type="GO" id="GO:0008233">
    <property type="term" value="F:peptidase activity"/>
    <property type="evidence" value="ECO:0007669"/>
    <property type="project" value="UniProtKB-KW"/>
</dbReference>
<protein>
    <submittedName>
        <fullName evidence="2">Serine protease</fullName>
    </submittedName>
</protein>
<dbReference type="Gene3D" id="2.40.10.10">
    <property type="entry name" value="Trypsin-like serine proteases"/>
    <property type="match status" value="2"/>
</dbReference>
<dbReference type="AlphaFoldDB" id="A0A3N0V3C5"/>
<dbReference type="SUPFAM" id="SSF50494">
    <property type="entry name" value="Trypsin-like serine proteases"/>
    <property type="match status" value="1"/>
</dbReference>
<dbReference type="PANTHER" id="PTHR43019">
    <property type="entry name" value="SERINE ENDOPROTEASE DEGS"/>
    <property type="match status" value="1"/>
</dbReference>
<dbReference type="EMBL" id="RJVP01000002">
    <property type="protein sequence ID" value="ROH87041.1"/>
    <property type="molecule type" value="Genomic_DNA"/>
</dbReference>
<feature type="signal peptide" evidence="1">
    <location>
        <begin position="1"/>
        <end position="17"/>
    </location>
</feature>
<name>A0A3N0V3C5_9PROT</name>
<organism evidence="2 3">
    <name type="scientific">Pseudomethylobacillus aquaticus</name>
    <dbReference type="NCBI Taxonomy" id="2676064"/>
    <lineage>
        <taxon>Bacteria</taxon>
        <taxon>Pseudomonadati</taxon>
        <taxon>Pseudomonadota</taxon>
        <taxon>Betaproteobacteria</taxon>
        <taxon>Nitrosomonadales</taxon>
        <taxon>Methylophilaceae</taxon>
        <taxon>Pseudomethylobacillus</taxon>
    </lineage>
</organism>
<dbReference type="Gene3D" id="1.25.40.10">
    <property type="entry name" value="Tetratricopeptide repeat domain"/>
    <property type="match status" value="1"/>
</dbReference>
<dbReference type="Proteomes" id="UP000275137">
    <property type="component" value="Unassembled WGS sequence"/>
</dbReference>
<evidence type="ECO:0000313" key="3">
    <source>
        <dbReference type="Proteomes" id="UP000275137"/>
    </source>
</evidence>
<dbReference type="SUPFAM" id="SSF48452">
    <property type="entry name" value="TPR-like"/>
    <property type="match status" value="1"/>
</dbReference>
<dbReference type="InterPro" id="IPR011990">
    <property type="entry name" value="TPR-like_helical_dom_sf"/>
</dbReference>
<keyword evidence="2" id="KW-0378">Hydrolase</keyword>
<comment type="caution">
    <text evidence="2">The sequence shown here is derived from an EMBL/GenBank/DDBJ whole genome shotgun (WGS) entry which is preliminary data.</text>
</comment>
<evidence type="ECO:0000256" key="1">
    <source>
        <dbReference type="SAM" id="SignalP"/>
    </source>
</evidence>
<gene>
    <name evidence="2" type="ORF">ED236_04945</name>
</gene>
<feature type="chain" id="PRO_5018084492" evidence="1">
    <location>
        <begin position="18"/>
        <end position="333"/>
    </location>
</feature>
<sequence length="333" mass="35736">MLAALLLAFSLVCSAHAAAEPKPEAVYKLKGSIVKIHTVTRDGGQGVGSGVVVAENHVATNCHVLGSASGINIAASGETHSPVAIKEDWRHDICILRFKYLPFKPVPLGDSAHLEYEQGIFSIGFPGGPPKPQTTFGNIKAIYPLDDGHILRVSTSFVLGASGSPVFNEQGELIGLSTFKSPGRNSYFYAVGVNWLKTLLASDQEQLKVSDGTRPFWDAPPADRPFLMQVVIPMQNKDWKSVQQIAAAWVQAEPLNAEAHYYRALALQQQGEPSLAKPAYATALQYNAKHASSIAALASLARQEGDTGGYASLMTRLESLDADLAESVRSQPQ</sequence>
<proteinExistence type="predicted"/>
<accession>A0A3N0V3C5</accession>
<dbReference type="InterPro" id="IPR043504">
    <property type="entry name" value="Peptidase_S1_PA_chymotrypsin"/>
</dbReference>
<dbReference type="PANTHER" id="PTHR43019:SF23">
    <property type="entry name" value="PROTEASE DO-LIKE 5, CHLOROPLASTIC"/>
    <property type="match status" value="1"/>
</dbReference>
<evidence type="ECO:0000313" key="2">
    <source>
        <dbReference type="EMBL" id="ROH87041.1"/>
    </source>
</evidence>
<keyword evidence="3" id="KW-1185">Reference proteome</keyword>
<dbReference type="GO" id="GO:0006508">
    <property type="term" value="P:proteolysis"/>
    <property type="evidence" value="ECO:0007669"/>
    <property type="project" value="UniProtKB-KW"/>
</dbReference>
<reference evidence="2 3" key="1">
    <citation type="submission" date="2018-10" db="EMBL/GenBank/DDBJ databases">
        <authorList>
            <person name="Chen W.-M."/>
        </authorList>
    </citation>
    <scope>NUCLEOTIDE SEQUENCE [LARGE SCALE GENOMIC DNA]</scope>
    <source>
        <strain evidence="2 3">H-5</strain>
    </source>
</reference>
<keyword evidence="1" id="KW-0732">Signal</keyword>
<dbReference type="InterPro" id="IPR009003">
    <property type="entry name" value="Peptidase_S1_PA"/>
</dbReference>